<organism evidence="1 2">
    <name type="scientific">Pyropia yezoensis</name>
    <name type="common">Susabi-nori</name>
    <name type="synonym">Porphyra yezoensis</name>
    <dbReference type="NCBI Taxonomy" id="2788"/>
    <lineage>
        <taxon>Eukaryota</taxon>
        <taxon>Rhodophyta</taxon>
        <taxon>Bangiophyceae</taxon>
        <taxon>Bangiales</taxon>
        <taxon>Bangiaceae</taxon>
        <taxon>Pyropia</taxon>
    </lineage>
</organism>
<dbReference type="EMBL" id="CM020618">
    <property type="protein sequence ID" value="KAK1859036.1"/>
    <property type="molecule type" value="Genomic_DNA"/>
</dbReference>
<sequence length="513" mass="52782">MRGRRPPPPLRSQVAAAAAAAVAAAAAEAAAAAAEAAAAAAEAAAAAATLAAPPPLLLSTASLVCLALSPLLPLRAAAGAALARPFDSDGPSLSSSHWLYGSWCLQSCVGGTGGVGVGMGYAGAAVPCYPAEPSAAHDWQSSFPPTPPPPPPLPPPPPPPPTLPSMPSPQPPPPPPPLLPAFPFGPHEPRGGGASDTRHVPRIAGGGGGRRLGDHRRRHSRQGRPPLQQTQPASPAPQVAPVRLPRLVRCRLPLVTCDARLQPRASWRRGRQSRKPGQPAPRIAAVGDARGRGRGSGGGGCAKVSLPGGLQRRLRGVWWWGRRLGERPSRCFPPGRAQSLWTARGPLSAVPLQGLVRYVPLGVAAAASTHGRPPPSMARAGQRRVPRATARRPSWAARRSQGGVPVYRVGARYSFEARSGEAPVPATYQQGGGGYARGVQGWTPLAVRCRGRYPPVGRLGISAGLVKRALVEEEPIRPRPPVPCLRLANAAAVVADQAAVADMATTAATGDVG</sequence>
<proteinExistence type="predicted"/>
<evidence type="ECO:0000313" key="1">
    <source>
        <dbReference type="EMBL" id="KAK1859036.1"/>
    </source>
</evidence>
<protein>
    <submittedName>
        <fullName evidence="1">Uncharacterized protein</fullName>
    </submittedName>
</protein>
<comment type="caution">
    <text evidence="1">The sequence shown here is derived from an EMBL/GenBank/DDBJ whole genome shotgun (WGS) entry which is preliminary data.</text>
</comment>
<accession>A0ACC3BM57</accession>
<gene>
    <name evidence="1" type="ORF">I4F81_001634</name>
</gene>
<dbReference type="Proteomes" id="UP000798662">
    <property type="component" value="Chromosome 1"/>
</dbReference>
<reference evidence="1" key="1">
    <citation type="submission" date="2019-11" db="EMBL/GenBank/DDBJ databases">
        <title>Nori genome reveals adaptations in red seaweeds to the harsh intertidal environment.</title>
        <authorList>
            <person name="Wang D."/>
            <person name="Mao Y."/>
        </authorList>
    </citation>
    <scope>NUCLEOTIDE SEQUENCE</scope>
    <source>
        <tissue evidence="1">Gametophyte</tissue>
    </source>
</reference>
<evidence type="ECO:0000313" key="2">
    <source>
        <dbReference type="Proteomes" id="UP000798662"/>
    </source>
</evidence>
<keyword evidence="2" id="KW-1185">Reference proteome</keyword>
<name>A0ACC3BM57_PYRYE</name>